<evidence type="ECO:0000256" key="4">
    <source>
        <dbReference type="ARBA" id="ARBA00022692"/>
    </source>
</evidence>
<dbReference type="CDD" id="cd06261">
    <property type="entry name" value="TM_PBP2"/>
    <property type="match status" value="1"/>
</dbReference>
<dbReference type="AlphaFoldDB" id="A0A7W7RZA7"/>
<sequence>MRSWKIRIGLLILAFFALMAIFGPLLLTGDPSATGGEALAGPSAEHWLGTTQTGQDILLQVVHGSRVSLGVGVLSAVIATAVSIAVGLVGGYFGGVVDEALSVLTNIFLVLPALPLVIVLAGYLPQRGVTSVAVVIAATGWAWGARVLRAQTLSIRRRDFVEAARAGGERPLRIIFYEILPVELPVIATSFLATVVAAILAEAGLSFLGLADLSTVSWGSMLYFAQNGQALLVGAWWWFIPPGLCIALVGAGLGLMNFGIDEIANPRLRTVRAPRRPRRESAAVLETAGEVGP</sequence>
<feature type="transmembrane region" description="Helical" evidence="7">
    <location>
        <begin position="129"/>
        <end position="148"/>
    </location>
</feature>
<keyword evidence="6 7" id="KW-0472">Membrane</keyword>
<comment type="caution">
    <text evidence="9">The sequence shown here is derived from an EMBL/GenBank/DDBJ whole genome shotgun (WGS) entry which is preliminary data.</text>
</comment>
<evidence type="ECO:0000256" key="6">
    <source>
        <dbReference type="ARBA" id="ARBA00023136"/>
    </source>
</evidence>
<dbReference type="InterPro" id="IPR035906">
    <property type="entry name" value="MetI-like_sf"/>
</dbReference>
<feature type="domain" description="ABC transmembrane type-1" evidence="8">
    <location>
        <begin position="65"/>
        <end position="257"/>
    </location>
</feature>
<organism evidence="9 10">
    <name type="scientific">Streptosporangium album</name>
    <dbReference type="NCBI Taxonomy" id="47479"/>
    <lineage>
        <taxon>Bacteria</taxon>
        <taxon>Bacillati</taxon>
        <taxon>Actinomycetota</taxon>
        <taxon>Actinomycetes</taxon>
        <taxon>Streptosporangiales</taxon>
        <taxon>Streptosporangiaceae</taxon>
        <taxon>Streptosporangium</taxon>
    </lineage>
</organism>
<feature type="transmembrane region" description="Helical" evidence="7">
    <location>
        <begin position="236"/>
        <end position="260"/>
    </location>
</feature>
<name>A0A7W7RZA7_9ACTN</name>
<dbReference type="Proteomes" id="UP000534286">
    <property type="component" value="Unassembled WGS sequence"/>
</dbReference>
<dbReference type="GO" id="GO:0005886">
    <property type="term" value="C:plasma membrane"/>
    <property type="evidence" value="ECO:0007669"/>
    <property type="project" value="UniProtKB-SubCell"/>
</dbReference>
<protein>
    <submittedName>
        <fullName evidence="9">Peptide/nickel transport system permease protein</fullName>
    </submittedName>
</protein>
<dbReference type="EMBL" id="JACHJU010000002">
    <property type="protein sequence ID" value="MBB4941019.1"/>
    <property type="molecule type" value="Genomic_DNA"/>
</dbReference>
<keyword evidence="4 7" id="KW-0812">Transmembrane</keyword>
<dbReference type="RefSeq" id="WP_184757173.1">
    <property type="nucleotide sequence ID" value="NZ_BAABEK010000004.1"/>
</dbReference>
<keyword evidence="5 7" id="KW-1133">Transmembrane helix</keyword>
<evidence type="ECO:0000313" key="9">
    <source>
        <dbReference type="EMBL" id="MBB4941019.1"/>
    </source>
</evidence>
<evidence type="ECO:0000256" key="1">
    <source>
        <dbReference type="ARBA" id="ARBA00004651"/>
    </source>
</evidence>
<dbReference type="SUPFAM" id="SSF161098">
    <property type="entry name" value="MetI-like"/>
    <property type="match status" value="1"/>
</dbReference>
<dbReference type="Gene3D" id="1.10.3720.10">
    <property type="entry name" value="MetI-like"/>
    <property type="match status" value="1"/>
</dbReference>
<keyword evidence="10" id="KW-1185">Reference proteome</keyword>
<proteinExistence type="inferred from homology"/>
<dbReference type="PROSITE" id="PS50928">
    <property type="entry name" value="ABC_TM1"/>
    <property type="match status" value="1"/>
</dbReference>
<dbReference type="InterPro" id="IPR050366">
    <property type="entry name" value="BP-dependent_transpt_permease"/>
</dbReference>
<evidence type="ECO:0000313" key="10">
    <source>
        <dbReference type="Proteomes" id="UP000534286"/>
    </source>
</evidence>
<evidence type="ECO:0000256" key="3">
    <source>
        <dbReference type="ARBA" id="ARBA00022475"/>
    </source>
</evidence>
<accession>A0A7W7RZA7</accession>
<evidence type="ECO:0000259" key="8">
    <source>
        <dbReference type="PROSITE" id="PS50928"/>
    </source>
</evidence>
<reference evidence="9 10" key="1">
    <citation type="submission" date="2020-08" db="EMBL/GenBank/DDBJ databases">
        <title>Sequencing the genomes of 1000 actinobacteria strains.</title>
        <authorList>
            <person name="Klenk H.-P."/>
        </authorList>
    </citation>
    <scope>NUCLEOTIDE SEQUENCE [LARGE SCALE GENOMIC DNA]</scope>
    <source>
        <strain evidence="9 10">DSM 43023</strain>
    </source>
</reference>
<dbReference type="InterPro" id="IPR000515">
    <property type="entry name" value="MetI-like"/>
</dbReference>
<dbReference type="GO" id="GO:0071916">
    <property type="term" value="F:dipeptide transmembrane transporter activity"/>
    <property type="evidence" value="ECO:0007669"/>
    <property type="project" value="TreeGrafter"/>
</dbReference>
<dbReference type="Pfam" id="PF00528">
    <property type="entry name" value="BPD_transp_1"/>
    <property type="match status" value="1"/>
</dbReference>
<feature type="transmembrane region" description="Helical" evidence="7">
    <location>
        <begin position="100"/>
        <end position="123"/>
    </location>
</feature>
<gene>
    <name evidence="9" type="ORF">FHR32_005396</name>
</gene>
<keyword evidence="3" id="KW-1003">Cell membrane</keyword>
<keyword evidence="2 7" id="KW-0813">Transport</keyword>
<dbReference type="PANTHER" id="PTHR43386:SF1">
    <property type="entry name" value="D,D-DIPEPTIDE TRANSPORT SYSTEM PERMEASE PROTEIN DDPC-RELATED"/>
    <property type="match status" value="1"/>
</dbReference>
<feature type="transmembrane region" description="Helical" evidence="7">
    <location>
        <begin position="175"/>
        <end position="199"/>
    </location>
</feature>
<dbReference type="PANTHER" id="PTHR43386">
    <property type="entry name" value="OLIGOPEPTIDE TRANSPORT SYSTEM PERMEASE PROTEIN APPC"/>
    <property type="match status" value="1"/>
</dbReference>
<comment type="subcellular location">
    <subcellularLocation>
        <location evidence="1 7">Cell membrane</location>
        <topology evidence="1 7">Multi-pass membrane protein</topology>
    </subcellularLocation>
</comment>
<evidence type="ECO:0000256" key="7">
    <source>
        <dbReference type="RuleBase" id="RU363032"/>
    </source>
</evidence>
<feature type="transmembrane region" description="Helical" evidence="7">
    <location>
        <begin position="69"/>
        <end position="93"/>
    </location>
</feature>
<evidence type="ECO:0000256" key="2">
    <source>
        <dbReference type="ARBA" id="ARBA00022448"/>
    </source>
</evidence>
<evidence type="ECO:0000256" key="5">
    <source>
        <dbReference type="ARBA" id="ARBA00022989"/>
    </source>
</evidence>
<comment type="similarity">
    <text evidence="7">Belongs to the binding-protein-dependent transport system permease family.</text>
</comment>